<evidence type="ECO:0000313" key="6">
    <source>
        <dbReference type="EMBL" id="GAA3023115.1"/>
    </source>
</evidence>
<evidence type="ECO:0000256" key="3">
    <source>
        <dbReference type="ARBA" id="ARBA00023163"/>
    </source>
</evidence>
<evidence type="ECO:0000313" key="7">
    <source>
        <dbReference type="Proteomes" id="UP001501035"/>
    </source>
</evidence>
<comment type="caution">
    <text evidence="6">The sequence shown here is derived from an EMBL/GenBank/DDBJ whole genome shotgun (WGS) entry which is preliminary data.</text>
</comment>
<keyword evidence="1" id="KW-0805">Transcription regulation</keyword>
<organism evidence="6 7">
    <name type="scientific">Gordonia defluvii</name>
    <dbReference type="NCBI Taxonomy" id="283718"/>
    <lineage>
        <taxon>Bacteria</taxon>
        <taxon>Bacillati</taxon>
        <taxon>Actinomycetota</taxon>
        <taxon>Actinomycetes</taxon>
        <taxon>Mycobacteriales</taxon>
        <taxon>Gordoniaceae</taxon>
        <taxon>Gordonia</taxon>
    </lineage>
</organism>
<evidence type="ECO:0000259" key="5">
    <source>
        <dbReference type="PROSITE" id="PS50977"/>
    </source>
</evidence>
<dbReference type="Pfam" id="PF13305">
    <property type="entry name" value="TetR_C_33"/>
    <property type="match status" value="1"/>
</dbReference>
<feature type="domain" description="HTH tetR-type" evidence="5">
    <location>
        <begin position="14"/>
        <end position="75"/>
    </location>
</feature>
<evidence type="ECO:0000256" key="2">
    <source>
        <dbReference type="ARBA" id="ARBA00023125"/>
    </source>
</evidence>
<dbReference type="InterPro" id="IPR050109">
    <property type="entry name" value="HTH-type_TetR-like_transc_reg"/>
</dbReference>
<dbReference type="SUPFAM" id="SSF48498">
    <property type="entry name" value="Tetracyclin repressor-like, C-terminal domain"/>
    <property type="match status" value="1"/>
</dbReference>
<keyword evidence="7" id="KW-1185">Reference proteome</keyword>
<dbReference type="InterPro" id="IPR025996">
    <property type="entry name" value="MT1864/Rv1816-like_C"/>
</dbReference>
<evidence type="ECO:0000256" key="1">
    <source>
        <dbReference type="ARBA" id="ARBA00023015"/>
    </source>
</evidence>
<evidence type="ECO:0000256" key="4">
    <source>
        <dbReference type="PROSITE-ProRule" id="PRU00335"/>
    </source>
</evidence>
<proteinExistence type="predicted"/>
<gene>
    <name evidence="6" type="ORF">GCM10010528_01450</name>
</gene>
<dbReference type="Proteomes" id="UP001501035">
    <property type="component" value="Unassembled WGS sequence"/>
</dbReference>
<dbReference type="Gene3D" id="1.10.357.10">
    <property type="entry name" value="Tetracycline Repressor, domain 2"/>
    <property type="match status" value="1"/>
</dbReference>
<dbReference type="Pfam" id="PF00440">
    <property type="entry name" value="TetR_N"/>
    <property type="match status" value="1"/>
</dbReference>
<dbReference type="InterPro" id="IPR009057">
    <property type="entry name" value="Homeodomain-like_sf"/>
</dbReference>
<feature type="DNA-binding region" description="H-T-H motif" evidence="4">
    <location>
        <begin position="38"/>
        <end position="57"/>
    </location>
</feature>
<dbReference type="PANTHER" id="PTHR30055:SF209">
    <property type="entry name" value="POSSIBLE TRANSCRIPTIONAL REGULATORY PROTEIN (PROBABLY TETR-FAMILY)"/>
    <property type="match status" value="1"/>
</dbReference>
<keyword evidence="2 4" id="KW-0238">DNA-binding</keyword>
<dbReference type="EMBL" id="BAAAVS010000001">
    <property type="protein sequence ID" value="GAA3023115.1"/>
    <property type="molecule type" value="Genomic_DNA"/>
</dbReference>
<accession>A0ABN3Y919</accession>
<dbReference type="PROSITE" id="PS50977">
    <property type="entry name" value="HTH_TETR_2"/>
    <property type="match status" value="1"/>
</dbReference>
<dbReference type="InterPro" id="IPR001647">
    <property type="entry name" value="HTH_TetR"/>
</dbReference>
<sequence length="235" mass="24898">MMACRARSPRGSGEQLRGEIIDAAAVLLEEHDNVDAVSIRAVADAVGVSPPAIYLHFTHKNALLDAVCGRYFDHLDEAMADAEAGKSHPLDRMLALGRAYVRFAIDHPAAYRFAFGHTGGEGTPVVDEALRTAAFRRLADGVGGLVEIGWYPNPAPAADSHAHTLRMALELWTVAHGAASLMIAKPDLPWGDDLQVAESVMRASCLGGSVMSLIGDNAPGADVERFVAGLPPTPQ</sequence>
<dbReference type="PANTHER" id="PTHR30055">
    <property type="entry name" value="HTH-TYPE TRANSCRIPTIONAL REGULATOR RUTR"/>
    <property type="match status" value="1"/>
</dbReference>
<dbReference type="InterPro" id="IPR036271">
    <property type="entry name" value="Tet_transcr_reg_TetR-rel_C_sf"/>
</dbReference>
<keyword evidence="3" id="KW-0804">Transcription</keyword>
<protein>
    <submittedName>
        <fullName evidence="6">TetR/AcrR family transcriptional regulator</fullName>
    </submittedName>
</protein>
<reference evidence="6 7" key="1">
    <citation type="journal article" date="2019" name="Int. J. Syst. Evol. Microbiol.">
        <title>The Global Catalogue of Microorganisms (GCM) 10K type strain sequencing project: providing services to taxonomists for standard genome sequencing and annotation.</title>
        <authorList>
            <consortium name="The Broad Institute Genomics Platform"/>
            <consortium name="The Broad Institute Genome Sequencing Center for Infectious Disease"/>
            <person name="Wu L."/>
            <person name="Ma J."/>
        </authorList>
    </citation>
    <scope>NUCLEOTIDE SEQUENCE [LARGE SCALE GENOMIC DNA]</scope>
    <source>
        <strain evidence="6 7">JCM 14234</strain>
    </source>
</reference>
<dbReference type="SUPFAM" id="SSF46689">
    <property type="entry name" value="Homeodomain-like"/>
    <property type="match status" value="1"/>
</dbReference>
<name>A0ABN3Y919_9ACTN</name>